<evidence type="ECO:0000313" key="4">
    <source>
        <dbReference type="Proteomes" id="UP000650081"/>
    </source>
</evidence>
<dbReference type="InterPro" id="IPR037026">
    <property type="entry name" value="Vgr_OB-fold_dom_sf"/>
</dbReference>
<protein>
    <submittedName>
        <fullName evidence="3">Type VI secretion system tip protein VgrG</fullName>
    </submittedName>
</protein>
<keyword evidence="4" id="KW-1185">Reference proteome</keyword>
<dbReference type="SUPFAM" id="SSF69279">
    <property type="entry name" value="Phage tail proteins"/>
    <property type="match status" value="1"/>
</dbReference>
<evidence type="ECO:0000313" key="3">
    <source>
        <dbReference type="EMBL" id="MBC6993251.1"/>
    </source>
</evidence>
<dbReference type="SUPFAM" id="SSF69255">
    <property type="entry name" value="gp5 N-terminal domain-like"/>
    <property type="match status" value="1"/>
</dbReference>
<dbReference type="AlphaFoldDB" id="A0A923T754"/>
<gene>
    <name evidence="3" type="primary">vgrG</name>
    <name evidence="3" type="ORF">H9S92_03690</name>
</gene>
<dbReference type="Gene3D" id="2.40.50.230">
    <property type="entry name" value="Gp5 N-terminal domain"/>
    <property type="match status" value="1"/>
</dbReference>
<organism evidence="3 4">
    <name type="scientific">Neolewinella lacunae</name>
    <dbReference type="NCBI Taxonomy" id="1517758"/>
    <lineage>
        <taxon>Bacteria</taxon>
        <taxon>Pseudomonadati</taxon>
        <taxon>Bacteroidota</taxon>
        <taxon>Saprospiria</taxon>
        <taxon>Saprospirales</taxon>
        <taxon>Lewinellaceae</taxon>
        <taxon>Neolewinella</taxon>
    </lineage>
</organism>
<comment type="caution">
    <text evidence="3">The sequence shown here is derived from an EMBL/GenBank/DDBJ whole genome shotgun (WGS) entry which is preliminary data.</text>
</comment>
<dbReference type="InterPro" id="IPR006533">
    <property type="entry name" value="T6SS_Vgr_RhsGE"/>
</dbReference>
<name>A0A923T754_9BACT</name>
<feature type="compositionally biased region" description="Low complexity" evidence="1">
    <location>
        <begin position="244"/>
        <end position="253"/>
    </location>
</feature>
<dbReference type="Proteomes" id="UP000650081">
    <property type="component" value="Unassembled WGS sequence"/>
</dbReference>
<dbReference type="Pfam" id="PF04717">
    <property type="entry name" value="Phage_base_V"/>
    <property type="match status" value="1"/>
</dbReference>
<accession>A0A923T754</accession>
<dbReference type="InterPro" id="IPR006531">
    <property type="entry name" value="Gp5/Vgr_OB"/>
</dbReference>
<reference evidence="3" key="1">
    <citation type="submission" date="2020-08" db="EMBL/GenBank/DDBJ databases">
        <title>Lewinella bacteria from marine environments.</title>
        <authorList>
            <person name="Zhong Y."/>
        </authorList>
    </citation>
    <scope>NUCLEOTIDE SEQUENCE</scope>
    <source>
        <strain evidence="3">KCTC 42187</strain>
    </source>
</reference>
<dbReference type="NCBIfam" id="TIGR01646">
    <property type="entry name" value="vgr_GE"/>
    <property type="match status" value="1"/>
</dbReference>
<sequence length="575" mass="60636">MSAPPSRIIPTSAAPTVATYTIKSEGNAVGPELTLLSIVVDQEVNRIPVATLIIRDGAVQEQTFRISEGEAFAPGKKISVEAGYRAVNAPIFSGEVVSQQIRIREQRSLLIVTVKDPAYRLTMGRKSRYFSDQTDSDAWESIINGAGLQVDGESTTAVIPELTQYRSSDWDFIMSRVEANGLVCITRDGSLRIAAPATGPTGVLKLEYGANLLNFDAELDTRTQYAEAEARAWSPANAETITESAPPSAAGPGNAYSTDALADLHGRGPLTECHGGALEASELSTWAGVLARRSQLARVRATAEFQGTSEVSVGDTVELAGLGEVFNGLIYVSGIRHEIADGQWRTSAQLGLDPEWFTGRFAVSAPPAAGLLPAVSGLQIATVVQMHDDPAGEERILVKIPALQPEGEGNWARLASTVGGNAAGMIFRPSVGEEVLVGFLDDDPRHPIILAGLHSSAQPSPLPPEEDNYRAGYVSRAGNKLVVDDEENAITLETEAGDSLALLGKDGKIVLQDQHGNAITFSSAGIEINSASDLVLKASNGITAEGTTVEINASANGKFEAGATLTLKGSLVQIN</sequence>
<dbReference type="EMBL" id="JACSIT010000061">
    <property type="protein sequence ID" value="MBC6993251.1"/>
    <property type="molecule type" value="Genomic_DNA"/>
</dbReference>
<feature type="domain" description="Gp5/Type VI secretion system Vgr protein OB-fold" evidence="2">
    <location>
        <begin position="380"/>
        <end position="454"/>
    </location>
</feature>
<dbReference type="RefSeq" id="WP_187465367.1">
    <property type="nucleotide sequence ID" value="NZ_JACSIT010000061.1"/>
</dbReference>
<proteinExistence type="predicted"/>
<evidence type="ECO:0000259" key="2">
    <source>
        <dbReference type="Pfam" id="PF04717"/>
    </source>
</evidence>
<feature type="region of interest" description="Disordered" evidence="1">
    <location>
        <begin position="236"/>
        <end position="255"/>
    </location>
</feature>
<evidence type="ECO:0000256" key="1">
    <source>
        <dbReference type="SAM" id="MobiDB-lite"/>
    </source>
</evidence>